<evidence type="ECO:0000256" key="1">
    <source>
        <dbReference type="SAM" id="MobiDB-lite"/>
    </source>
</evidence>
<feature type="compositionally biased region" description="Basic residues" evidence="1">
    <location>
        <begin position="1"/>
        <end position="11"/>
    </location>
</feature>
<reference evidence="3" key="1">
    <citation type="journal article" date="2014" name="Genome Announc.">
        <title>Genome sequence and annotation of Acremonium chrysogenum, producer of the beta-lactam antibiotic cephalosporin C.</title>
        <authorList>
            <person name="Terfehr D."/>
            <person name="Dahlmann T.A."/>
            <person name="Specht T."/>
            <person name="Zadra I."/>
            <person name="Kuernsteiner H."/>
            <person name="Kueck U."/>
        </authorList>
    </citation>
    <scope>NUCLEOTIDE SEQUENCE [LARGE SCALE GENOMIC DNA]</scope>
    <source>
        <strain evidence="3">ATCC 11550 / CBS 779.69 / DSM 880 / IAM 14645 / JCM 23072 / IMI 49137</strain>
    </source>
</reference>
<proteinExistence type="predicted"/>
<evidence type="ECO:0000313" key="2">
    <source>
        <dbReference type="EMBL" id="KFH42974.1"/>
    </source>
</evidence>
<dbReference type="Proteomes" id="UP000029964">
    <property type="component" value="Unassembled WGS sequence"/>
</dbReference>
<dbReference type="EMBL" id="JPKY01000080">
    <property type="protein sequence ID" value="KFH42974.1"/>
    <property type="molecule type" value="Genomic_DNA"/>
</dbReference>
<sequence>MSFVRTSRRRTAPVSQWSTERHRETSTPPLTDTPDERPASGGDDDDDDDGRDASQTRRKQERGQRTYSSR</sequence>
<evidence type="ECO:0000313" key="3">
    <source>
        <dbReference type="Proteomes" id="UP000029964"/>
    </source>
</evidence>
<keyword evidence="3" id="KW-1185">Reference proteome</keyword>
<protein>
    <submittedName>
        <fullName evidence="2">Uncharacterized protein</fullName>
    </submittedName>
</protein>
<gene>
    <name evidence="2" type="ORF">ACRE_062900</name>
</gene>
<accession>A0A086T0U2</accession>
<dbReference type="AlphaFoldDB" id="A0A086T0U2"/>
<comment type="caution">
    <text evidence="2">The sequence shown here is derived from an EMBL/GenBank/DDBJ whole genome shotgun (WGS) entry which is preliminary data.</text>
</comment>
<organism evidence="2 3">
    <name type="scientific">Hapsidospora chrysogenum (strain ATCC 11550 / CBS 779.69 / DSM 880 / IAM 14645 / JCM 23072 / IMI 49137)</name>
    <name type="common">Acremonium chrysogenum</name>
    <dbReference type="NCBI Taxonomy" id="857340"/>
    <lineage>
        <taxon>Eukaryota</taxon>
        <taxon>Fungi</taxon>
        <taxon>Dikarya</taxon>
        <taxon>Ascomycota</taxon>
        <taxon>Pezizomycotina</taxon>
        <taxon>Sordariomycetes</taxon>
        <taxon>Hypocreomycetidae</taxon>
        <taxon>Hypocreales</taxon>
        <taxon>Bionectriaceae</taxon>
        <taxon>Hapsidospora</taxon>
    </lineage>
</organism>
<dbReference type="HOGENOM" id="CLU_2757197_0_0_1"/>
<feature type="region of interest" description="Disordered" evidence="1">
    <location>
        <begin position="1"/>
        <end position="70"/>
    </location>
</feature>
<name>A0A086T0U2_HAPC1</name>